<dbReference type="InterPro" id="IPR044925">
    <property type="entry name" value="His-Me_finger_sf"/>
</dbReference>
<feature type="coiled-coil region" evidence="1">
    <location>
        <begin position="14"/>
        <end position="48"/>
    </location>
</feature>
<reference evidence="2" key="1">
    <citation type="journal article" date="2013" name="Virol. Sin.">
        <title>Characterization and genomic analysis of a plaque purified strain of cyanophage PP.</title>
        <authorList>
            <person name="Zhou Y."/>
            <person name="Lin J."/>
            <person name="Li N."/>
            <person name="Hu Z."/>
            <person name="Deng F."/>
        </authorList>
    </citation>
    <scope>NUCLEOTIDE SEQUENCE [LARGE SCALE GENOMIC DNA]</scope>
</reference>
<keyword evidence="1" id="KW-0175">Coiled coil</keyword>
<name>U5PVC0_9CAUD</name>
<dbReference type="KEGG" id="vg:17503298"/>
<evidence type="ECO:0000313" key="3">
    <source>
        <dbReference type="Proteomes" id="UP000017664"/>
    </source>
</evidence>
<keyword evidence="2" id="KW-0378">Hydrolase</keyword>
<dbReference type="GO" id="GO:0004519">
    <property type="term" value="F:endonuclease activity"/>
    <property type="evidence" value="ECO:0007669"/>
    <property type="project" value="UniProtKB-KW"/>
</dbReference>
<sequence length="121" mass="14445">MPRKSKEADKAYRKKWYEQNKEKQAQRAKQYREQNKEVIRERKRQQAVKYKYGVTWQEYQQVLSTGCLVCGSNVNLHLDHCHETGKVRGCLCFNCNVSLGYMKESPVLIERLAEYIRNYGY</sequence>
<dbReference type="InterPro" id="IPR038563">
    <property type="entry name" value="Endonuclease_7_sf"/>
</dbReference>
<dbReference type="RefSeq" id="YP_008766988.1">
    <property type="nucleotide sequence ID" value="NC_022751.1"/>
</dbReference>
<dbReference type="GeneID" id="17503298"/>
<accession>U5PVC0</accession>
<keyword evidence="2" id="KW-0255">Endonuclease</keyword>
<dbReference type="EMBL" id="KF598865">
    <property type="protein sequence ID" value="AGY46497.1"/>
    <property type="molecule type" value="Genomic_DNA"/>
</dbReference>
<organism evidence="2 3">
    <name type="scientific">Cyanophage PP</name>
    <dbReference type="NCBI Taxonomy" id="434346"/>
    <lineage>
        <taxon>Viruses</taxon>
        <taxon>Duplodnaviria</taxon>
        <taxon>Heunggongvirae</taxon>
        <taxon>Uroviricota</taxon>
        <taxon>Caudoviricetes</taxon>
        <taxon>Saffermanviridae</taxon>
        <taxon>Wumptrevirus</taxon>
        <taxon>Wumptrevirus PP</taxon>
    </lineage>
</organism>
<dbReference type="Pfam" id="PF02945">
    <property type="entry name" value="Endonuclease_7"/>
    <property type="match status" value="1"/>
</dbReference>
<dbReference type="Proteomes" id="UP000017664">
    <property type="component" value="Segment"/>
</dbReference>
<protein>
    <submittedName>
        <fullName evidence="2">Recombination endonuclease VII</fullName>
    </submittedName>
</protein>
<dbReference type="SUPFAM" id="SSF54060">
    <property type="entry name" value="His-Me finger endonucleases"/>
    <property type="match status" value="1"/>
</dbReference>
<dbReference type="OrthoDB" id="27676at10239"/>
<gene>
    <name evidence="2" type="ORF">PP_30</name>
</gene>
<evidence type="ECO:0000313" key="2">
    <source>
        <dbReference type="EMBL" id="AGY46497.1"/>
    </source>
</evidence>
<keyword evidence="2" id="KW-0540">Nuclease</keyword>
<dbReference type="Gene3D" id="3.40.1800.10">
    <property type="entry name" value="His-Me finger endonucleases"/>
    <property type="match status" value="1"/>
</dbReference>
<proteinExistence type="predicted"/>
<dbReference type="InterPro" id="IPR004211">
    <property type="entry name" value="Endonuclease_7"/>
</dbReference>
<keyword evidence="3" id="KW-1185">Reference proteome</keyword>
<evidence type="ECO:0000256" key="1">
    <source>
        <dbReference type="SAM" id="Coils"/>
    </source>
</evidence>